<evidence type="ECO:0000256" key="7">
    <source>
        <dbReference type="ARBA" id="ARBA00022833"/>
    </source>
</evidence>
<sequence length="832" mass="93107">MHIEVAVAAPLRGSLTYSCPAEDETPGSGKDGSFFIGRRVLVPLGRRKVTGYVLSTGLEEEKDFVVKRITKFLDEKPLFHANMVPFFKWVAEYYHYPPGLVIKAALPAGLAPKSVKQLVAGKNVAELRTISQQLESWGRELLDNGVISGAETKKLLKDTVTGREIRKHIRKKRILVRETVETDSIREKYETCCKIDSAARDKIEQVFSEEETDFGSLQKQYSVALGITLKLSESKVLFYLQKLCKQSNHTMVPFRDLKKHYPSAARPLKSLVGNGIVIKADLRVYRNPFGEQLSFFPRPGELTSEQSRVLEQLLPSIRSKKFTPFLLHGVTGCGKTEVYLRAAEETLAMGRDVLVLVPEIALATQLEAHFVSRFGDQVVLQHSGLTKAERFDQYHKALSGKARIVVGARSALFAPLPDPGLIVVDEEHDTGFKQDDSFRYHGRDMAVVRARNHDAVVILGSATPSITSYANSVSGKYTLLSMKKRVADKPLPEVTIVDLNRDTGKKKGKKGIIRSELRARLKQNLQMKNQSILLLNRRGFSTSLICRDCGTPVQCSHCNVSLTLHKNRDHLLCHYCGFSLSAKTVCFECRSMDLVPAGFGIERVEEEVRGLFPEAVVARIDSDTTADRRQFLRLLRKMQDGDIDILIGTQMVAKGHHFPGVTLVGIVWADGGLSMPDFRAAEKTFQLITQVTGRAGRGKKSGEVIIQTMRPDHYAILYAQQHQYELLYQQEMQLRRSPAFPPHVRLVAVRIEGRVEQEVQKTAIMTGRFLRAGAEKHNTGLVVLGPAPAPLDKIKDRYRWQLLLKGKNSDELHDMVVHLDKEKADLLSGDVG</sequence>
<dbReference type="RefSeq" id="WP_228856964.1">
    <property type="nucleotide sequence ID" value="NZ_AP024086.1"/>
</dbReference>
<dbReference type="GO" id="GO:0006310">
    <property type="term" value="P:DNA recombination"/>
    <property type="evidence" value="ECO:0007669"/>
    <property type="project" value="InterPro"/>
</dbReference>
<accession>A0A8D5FT17</accession>
<keyword evidence="9 12" id="KW-0238">DNA-binding</keyword>
<comment type="similarity">
    <text evidence="12">Belongs to the helicase family. PriA subfamily.</text>
</comment>
<evidence type="ECO:0000256" key="11">
    <source>
        <dbReference type="ARBA" id="ARBA00048988"/>
    </source>
</evidence>
<evidence type="ECO:0000313" key="15">
    <source>
        <dbReference type="Proteomes" id="UP000826725"/>
    </source>
</evidence>
<dbReference type="GO" id="GO:0005524">
    <property type="term" value="F:ATP binding"/>
    <property type="evidence" value="ECO:0007669"/>
    <property type="project" value="UniProtKB-UniRule"/>
</dbReference>
<dbReference type="CDD" id="cd18804">
    <property type="entry name" value="SF2_C_priA"/>
    <property type="match status" value="1"/>
</dbReference>
<protein>
    <recommendedName>
        <fullName evidence="12">Replication restart protein PriA</fullName>
    </recommendedName>
    <alternativeName>
        <fullName evidence="12">ATP-dependent DNA helicase PriA</fullName>
        <ecNumber evidence="12">5.6.2.4</ecNumber>
    </alternativeName>
    <alternativeName>
        <fullName evidence="12">DNA 3'-5' helicase PriA</fullName>
    </alternativeName>
</protein>
<comment type="subunit">
    <text evidence="12">Component of the replication restart primosome.</text>
</comment>
<dbReference type="GO" id="GO:0003677">
    <property type="term" value="F:DNA binding"/>
    <property type="evidence" value="ECO:0007669"/>
    <property type="project" value="UniProtKB-UniRule"/>
</dbReference>
<proteinExistence type="inferred from homology"/>
<dbReference type="EC" id="5.6.2.4" evidence="12"/>
<keyword evidence="3 12" id="KW-0479">Metal-binding</keyword>
<name>A0A8D5FT17_9BACT</name>
<dbReference type="GO" id="GO:0016787">
    <property type="term" value="F:hydrolase activity"/>
    <property type="evidence" value="ECO:0007669"/>
    <property type="project" value="UniProtKB-KW"/>
</dbReference>
<keyword evidence="1 12" id="KW-0639">Primosome</keyword>
<dbReference type="Pfam" id="PF18319">
    <property type="entry name" value="Zn_ribbon_PriA"/>
    <property type="match status" value="1"/>
</dbReference>
<evidence type="ECO:0000259" key="13">
    <source>
        <dbReference type="PROSITE" id="PS51192"/>
    </source>
</evidence>
<dbReference type="Pfam" id="PF17764">
    <property type="entry name" value="PriA_3primeBD"/>
    <property type="match status" value="1"/>
</dbReference>
<evidence type="ECO:0000256" key="3">
    <source>
        <dbReference type="ARBA" id="ARBA00022723"/>
    </source>
</evidence>
<feature type="domain" description="Helicase ATP-binding" evidence="13">
    <location>
        <begin position="316"/>
        <end position="482"/>
    </location>
</feature>
<evidence type="ECO:0000313" key="14">
    <source>
        <dbReference type="EMBL" id="BCL60881.1"/>
    </source>
</evidence>
<dbReference type="HAMAP" id="MF_00983">
    <property type="entry name" value="PriA"/>
    <property type="match status" value="1"/>
</dbReference>
<dbReference type="GO" id="GO:1990077">
    <property type="term" value="C:primosome complex"/>
    <property type="evidence" value="ECO:0007669"/>
    <property type="project" value="UniProtKB-UniRule"/>
</dbReference>
<evidence type="ECO:0000256" key="5">
    <source>
        <dbReference type="ARBA" id="ARBA00022801"/>
    </source>
</evidence>
<dbReference type="GO" id="GO:0006269">
    <property type="term" value="P:DNA replication, synthesis of primer"/>
    <property type="evidence" value="ECO:0007669"/>
    <property type="project" value="UniProtKB-KW"/>
</dbReference>
<evidence type="ECO:0000256" key="8">
    <source>
        <dbReference type="ARBA" id="ARBA00022840"/>
    </source>
</evidence>
<comment type="catalytic activity">
    <reaction evidence="12">
        <text>Couples ATP hydrolysis with the unwinding of duplex DNA by translocating in the 3'-5' direction.</text>
        <dbReference type="EC" id="5.6.2.4"/>
    </reaction>
</comment>
<dbReference type="InterPro" id="IPR041236">
    <property type="entry name" value="PriA_C"/>
</dbReference>
<dbReference type="FunFam" id="3.40.50.300:FF:000489">
    <property type="entry name" value="Primosome assembly protein PriA"/>
    <property type="match status" value="1"/>
</dbReference>
<dbReference type="PROSITE" id="PS51192">
    <property type="entry name" value="HELICASE_ATP_BIND_1"/>
    <property type="match status" value="1"/>
</dbReference>
<dbReference type="AlphaFoldDB" id="A0A8D5FT17"/>
<dbReference type="GO" id="GO:0006270">
    <property type="term" value="P:DNA replication initiation"/>
    <property type="evidence" value="ECO:0007669"/>
    <property type="project" value="TreeGrafter"/>
</dbReference>
<keyword evidence="7 12" id="KW-0862">Zinc</keyword>
<keyword evidence="15" id="KW-1185">Reference proteome</keyword>
<dbReference type="Pfam" id="PF18074">
    <property type="entry name" value="PriA_C"/>
    <property type="match status" value="1"/>
</dbReference>
<keyword evidence="2 12" id="KW-0235">DNA replication</keyword>
<keyword evidence="8 12" id="KW-0067">ATP-binding</keyword>
<dbReference type="GO" id="GO:0006302">
    <property type="term" value="P:double-strand break repair"/>
    <property type="evidence" value="ECO:0007669"/>
    <property type="project" value="InterPro"/>
</dbReference>
<dbReference type="InterPro" id="IPR011545">
    <property type="entry name" value="DEAD/DEAH_box_helicase_dom"/>
</dbReference>
<dbReference type="KEGG" id="dbk:DGMP_15740"/>
<dbReference type="CDD" id="cd17929">
    <property type="entry name" value="DEXHc_priA"/>
    <property type="match status" value="1"/>
</dbReference>
<evidence type="ECO:0000256" key="12">
    <source>
        <dbReference type="HAMAP-Rule" id="MF_00983"/>
    </source>
</evidence>
<dbReference type="SMART" id="SM00490">
    <property type="entry name" value="HELICc"/>
    <property type="match status" value="1"/>
</dbReference>
<feature type="binding site" evidence="12">
    <location>
        <position position="549"/>
    </location>
    <ligand>
        <name>Zn(2+)</name>
        <dbReference type="ChEBI" id="CHEBI:29105"/>
        <label>1</label>
    </ligand>
</feature>
<dbReference type="EMBL" id="AP024086">
    <property type="protein sequence ID" value="BCL60881.1"/>
    <property type="molecule type" value="Genomic_DNA"/>
</dbReference>
<keyword evidence="10 12" id="KW-0413">Isomerase</keyword>
<evidence type="ECO:0000256" key="2">
    <source>
        <dbReference type="ARBA" id="ARBA00022705"/>
    </source>
</evidence>
<dbReference type="NCBIfam" id="TIGR00595">
    <property type="entry name" value="priA"/>
    <property type="match status" value="1"/>
</dbReference>
<feature type="binding site" evidence="12">
    <location>
        <position position="586"/>
    </location>
    <ligand>
        <name>Zn(2+)</name>
        <dbReference type="ChEBI" id="CHEBI:29105"/>
        <label>1</label>
    </ligand>
</feature>
<dbReference type="PANTHER" id="PTHR30580:SF0">
    <property type="entry name" value="PRIMOSOMAL PROTEIN N"/>
    <property type="match status" value="1"/>
</dbReference>
<evidence type="ECO:0000256" key="6">
    <source>
        <dbReference type="ARBA" id="ARBA00022806"/>
    </source>
</evidence>
<keyword evidence="6 12" id="KW-0347">Helicase</keyword>
<feature type="binding site" evidence="12">
    <location>
        <position position="576"/>
    </location>
    <ligand>
        <name>Zn(2+)</name>
        <dbReference type="ChEBI" id="CHEBI:29105"/>
        <label>2</label>
    </ligand>
</feature>
<comment type="function">
    <text evidence="12">Initiates the restart of stalled replication forks, which reloads the replicative helicase on sites other than the origin of replication. Recognizes and binds to abandoned replication forks and remodels them to uncover a helicase loading site. Promotes assembly of the primosome at these replication forks.</text>
</comment>
<dbReference type="InterPro" id="IPR005259">
    <property type="entry name" value="PriA"/>
</dbReference>
<evidence type="ECO:0000256" key="10">
    <source>
        <dbReference type="ARBA" id="ARBA00023235"/>
    </source>
</evidence>
<dbReference type="InterPro" id="IPR041222">
    <property type="entry name" value="PriA_3primeBD"/>
</dbReference>
<dbReference type="Proteomes" id="UP000826725">
    <property type="component" value="Chromosome"/>
</dbReference>
<dbReference type="SMART" id="SM00487">
    <property type="entry name" value="DEXDc"/>
    <property type="match status" value="1"/>
</dbReference>
<dbReference type="GO" id="GO:0008270">
    <property type="term" value="F:zinc ion binding"/>
    <property type="evidence" value="ECO:0007669"/>
    <property type="project" value="UniProtKB-UniRule"/>
</dbReference>
<keyword evidence="5 12" id="KW-0378">Hydrolase</keyword>
<feature type="binding site" evidence="12">
    <location>
        <position position="555"/>
    </location>
    <ligand>
        <name>Zn(2+)</name>
        <dbReference type="ChEBI" id="CHEBI:29105"/>
        <label>2</label>
    </ligand>
</feature>
<comment type="catalytic activity">
    <reaction evidence="11 12">
        <text>ATP + H2O = ADP + phosphate + H(+)</text>
        <dbReference type="Rhea" id="RHEA:13065"/>
        <dbReference type="ChEBI" id="CHEBI:15377"/>
        <dbReference type="ChEBI" id="CHEBI:15378"/>
        <dbReference type="ChEBI" id="CHEBI:30616"/>
        <dbReference type="ChEBI" id="CHEBI:43474"/>
        <dbReference type="ChEBI" id="CHEBI:456216"/>
        <dbReference type="EC" id="5.6.2.4"/>
    </reaction>
</comment>
<evidence type="ECO:0000256" key="1">
    <source>
        <dbReference type="ARBA" id="ARBA00022515"/>
    </source>
</evidence>
<reference evidence="14" key="1">
    <citation type="submission" date="2020-09" db="EMBL/GenBank/DDBJ databases">
        <title>Desulfogranum mesoprofundum gen. nov., sp. nov., a novel mesophilic, sulfate-reducing chemolithoautotroph isolated from a deep-sea hydrothermal vent chimney in the Suiyo Seamount.</title>
        <authorList>
            <person name="Hashimoto Y."/>
            <person name="Nakagawa S."/>
        </authorList>
    </citation>
    <scope>NUCLEOTIDE SEQUENCE</scope>
    <source>
        <strain evidence="14">KT2</strain>
    </source>
</reference>
<feature type="binding site" evidence="12">
    <location>
        <position position="573"/>
    </location>
    <ligand>
        <name>Zn(2+)</name>
        <dbReference type="ChEBI" id="CHEBI:29105"/>
        <label>2</label>
    </ligand>
</feature>
<keyword evidence="4 12" id="KW-0547">Nucleotide-binding</keyword>
<comment type="cofactor">
    <cofactor evidence="12">
        <name>Zn(2+)</name>
        <dbReference type="ChEBI" id="CHEBI:29105"/>
    </cofactor>
    <text evidence="12">Binds 2 zinc ions per subunit.</text>
</comment>
<organism evidence="14 15">
    <name type="scientific">Desulfomarina profundi</name>
    <dbReference type="NCBI Taxonomy" id="2772557"/>
    <lineage>
        <taxon>Bacteria</taxon>
        <taxon>Pseudomonadati</taxon>
        <taxon>Thermodesulfobacteriota</taxon>
        <taxon>Desulfobulbia</taxon>
        <taxon>Desulfobulbales</taxon>
        <taxon>Desulfobulbaceae</taxon>
        <taxon>Desulfomarina</taxon>
    </lineage>
</organism>
<evidence type="ECO:0000256" key="9">
    <source>
        <dbReference type="ARBA" id="ARBA00023125"/>
    </source>
</evidence>
<dbReference type="Pfam" id="PF00271">
    <property type="entry name" value="Helicase_C"/>
    <property type="match status" value="1"/>
</dbReference>
<dbReference type="Pfam" id="PF00270">
    <property type="entry name" value="DEAD"/>
    <property type="match status" value="1"/>
</dbReference>
<dbReference type="GO" id="GO:0043138">
    <property type="term" value="F:3'-5' DNA helicase activity"/>
    <property type="evidence" value="ECO:0007669"/>
    <property type="project" value="UniProtKB-EC"/>
</dbReference>
<dbReference type="InterPro" id="IPR014001">
    <property type="entry name" value="Helicase_ATP-bd"/>
</dbReference>
<dbReference type="InterPro" id="IPR001650">
    <property type="entry name" value="Helicase_C-like"/>
</dbReference>
<evidence type="ECO:0000256" key="4">
    <source>
        <dbReference type="ARBA" id="ARBA00022741"/>
    </source>
</evidence>
<dbReference type="PANTHER" id="PTHR30580">
    <property type="entry name" value="PRIMOSOMAL PROTEIN N"/>
    <property type="match status" value="1"/>
</dbReference>
<feature type="binding site" evidence="12">
    <location>
        <position position="546"/>
    </location>
    <ligand>
        <name>Zn(2+)</name>
        <dbReference type="ChEBI" id="CHEBI:29105"/>
        <label>1</label>
    </ligand>
</feature>
<dbReference type="InterPro" id="IPR040498">
    <property type="entry name" value="PriA_CRR"/>
</dbReference>
<gene>
    <name evidence="12 14" type="primary">priA</name>
    <name evidence="14" type="ORF">DGMP_15740</name>
</gene>
<feature type="binding site" evidence="12">
    <location>
        <position position="558"/>
    </location>
    <ligand>
        <name>Zn(2+)</name>
        <dbReference type="ChEBI" id="CHEBI:29105"/>
        <label>2</label>
    </ligand>
</feature>
<feature type="binding site" evidence="12">
    <location>
        <position position="589"/>
    </location>
    <ligand>
        <name>Zn(2+)</name>
        <dbReference type="ChEBI" id="CHEBI:29105"/>
        <label>1</label>
    </ligand>
</feature>